<accession>A0A8T1VTZ0</accession>
<protein>
    <submittedName>
        <fullName evidence="2">Uncharacterized protein</fullName>
    </submittedName>
</protein>
<dbReference type="AlphaFoldDB" id="A0A8T1VTZ0"/>
<dbReference type="Proteomes" id="UP000693981">
    <property type="component" value="Unassembled WGS sequence"/>
</dbReference>
<feature type="compositionally biased region" description="Basic and acidic residues" evidence="1">
    <location>
        <begin position="500"/>
        <end position="519"/>
    </location>
</feature>
<comment type="caution">
    <text evidence="2">The sequence shown here is derived from an EMBL/GenBank/DDBJ whole genome shotgun (WGS) entry which is preliminary data.</text>
</comment>
<reference evidence="2" key="1">
    <citation type="submission" date="2021-02" db="EMBL/GenBank/DDBJ databases">
        <authorList>
            <person name="Palmer J.M."/>
        </authorList>
    </citation>
    <scope>NUCLEOTIDE SEQUENCE</scope>
    <source>
        <strain evidence="2">SCRP23</strain>
    </source>
</reference>
<name>A0A8T1VTZ0_9STRA</name>
<dbReference type="EMBL" id="JAGDFL010000599">
    <property type="protein sequence ID" value="KAG7384406.1"/>
    <property type="molecule type" value="Genomic_DNA"/>
</dbReference>
<evidence type="ECO:0000313" key="2">
    <source>
        <dbReference type="EMBL" id="KAG7384406.1"/>
    </source>
</evidence>
<proteinExistence type="predicted"/>
<sequence length="540" mass="60851">MGAATSTGLVDSVVDGDIHRLKTILHDHKLDAKNSSEAPTTESTKDSVWELELEEAVHTVVASEIESGQHLQQLQIALELLLQARPEIWSSTVSCLTSSDNNDDNDTITTSNPAGWSACHRACATGNLAFVVFALQHYPAQFDLQTRDVFGLFPIDLVPPELLMSTEEIFGHLQAPDGSMKPTTARSRRCLALHRLRERKVALQDEQICALLSKSEFTNTTNNQDENQSQAGGFYIAFEPRREHLAIDLDRNMGHVHERGAPLRVKYRVPRADPFLSGYFQLIWRGIGDARSEEPTYDSHITRLRDEHVQSFDQETPLQPQQLDPLQTAQVEVESQRSLNGLYANSVVEGCITVDVTDLPTDSVCHMLFIACDKHMLHRTIALSTEGLAIQAQDFDSDDYYSDSTSDEDEEDILEQNQQEVKDPGYTFFVGGEEFSHPNSVFAGQSFPDVPAFECFLRELRLKRQHRLQLKQEQENQLQEQVQTQEIQQQKAGQEAEEIGTTKHDSTEIPVKLEEELRQAENPISVMDYPKYQNEADSGE</sequence>
<evidence type="ECO:0000256" key="1">
    <source>
        <dbReference type="SAM" id="MobiDB-lite"/>
    </source>
</evidence>
<organism evidence="2 3">
    <name type="scientific">Phytophthora boehmeriae</name>
    <dbReference type="NCBI Taxonomy" id="109152"/>
    <lineage>
        <taxon>Eukaryota</taxon>
        <taxon>Sar</taxon>
        <taxon>Stramenopiles</taxon>
        <taxon>Oomycota</taxon>
        <taxon>Peronosporomycetes</taxon>
        <taxon>Peronosporales</taxon>
        <taxon>Peronosporaceae</taxon>
        <taxon>Phytophthora</taxon>
    </lineage>
</organism>
<gene>
    <name evidence="2" type="ORF">PHYBOEH_009449</name>
</gene>
<keyword evidence="3" id="KW-1185">Reference proteome</keyword>
<dbReference type="OrthoDB" id="59719at2759"/>
<evidence type="ECO:0000313" key="3">
    <source>
        <dbReference type="Proteomes" id="UP000693981"/>
    </source>
</evidence>
<feature type="region of interest" description="Disordered" evidence="1">
    <location>
        <begin position="484"/>
        <end position="540"/>
    </location>
</feature>